<dbReference type="InterPro" id="IPR000209">
    <property type="entry name" value="Peptidase_S8/S53_dom"/>
</dbReference>
<keyword evidence="5" id="KW-0720">Serine protease</keyword>
<feature type="domain" description="Peptidase S8/S53" evidence="6">
    <location>
        <begin position="94"/>
        <end position="375"/>
    </location>
</feature>
<dbReference type="Gene3D" id="2.60.40.2310">
    <property type="match status" value="2"/>
</dbReference>
<evidence type="ECO:0000256" key="4">
    <source>
        <dbReference type="ARBA" id="ARBA00022801"/>
    </source>
</evidence>
<dbReference type="Pfam" id="PF02225">
    <property type="entry name" value="PA"/>
    <property type="match status" value="1"/>
</dbReference>
<evidence type="ECO:0000259" key="6">
    <source>
        <dbReference type="Pfam" id="PF00082"/>
    </source>
</evidence>
<keyword evidence="3" id="KW-0732">Signal</keyword>
<dbReference type="Pfam" id="PF00082">
    <property type="entry name" value="Peptidase_S8"/>
    <property type="match status" value="1"/>
</dbReference>
<evidence type="ECO:0000256" key="5">
    <source>
        <dbReference type="ARBA" id="ARBA00022825"/>
    </source>
</evidence>
<dbReference type="InterPro" id="IPR037045">
    <property type="entry name" value="S8pro/Inhibitor_I9_sf"/>
</dbReference>
<evidence type="ECO:0000259" key="8">
    <source>
        <dbReference type="Pfam" id="PF05922"/>
    </source>
</evidence>
<evidence type="ECO:0000256" key="1">
    <source>
        <dbReference type="ARBA" id="ARBA00011073"/>
    </source>
</evidence>
<keyword evidence="4" id="KW-0378">Hydrolase</keyword>
<feature type="domain" description="PA" evidence="7">
    <location>
        <begin position="267"/>
        <end position="344"/>
    </location>
</feature>
<dbReference type="InterPro" id="IPR003137">
    <property type="entry name" value="PA_domain"/>
</dbReference>
<sequence length="588" mass="63309">MDKSSIPTSFDDHVHWYGTLVNSISQTDLLYTYNTVINGFLVRLTTEEAELLEQQPEVLFVREDSIYQVQTARSPDFLGVPNMEASLPEFSTSTDVIIGVLDTGVWPEIPSFNDEELGPIPSGWNGLPQGIMLATSTTVAGSTVIGASLFGFAAGTARGMARHARLASYKVCWLEKACTDSDILASMEKAIEDGVHIISVSLVGITSDYFINAIALGALSNIAPWITTVGAITIDCQFPAYVSLGNEKVLIGTSLYAGKQLTPILVPLVYAGNVSRTSTGNLCLRGSLNSKKVSGKIVLCDTGMTSGSEKGLVVKDAGGIGMILVNTFGEDLIAEAHFIPTAVVVQPSPVIAGFSSRGPNPITPDILKPDLIAPEVNILAGWTGKIGPTPLTEDIILKIGPTPLTEDCRMDRKNVIPIDEKLKSPRDYEGHVTHTSTTEPTVEPCTYKISTNDNRYRNGERIQDLATGMPLTPFDYGAGHMDPISALDPGLIYDATIDNYMDFLCAINYSSSMIKMIGKQDYSCQVGKEYSVEDLNYPSFAVPLQTASKSLTVTFTASYMPSGTTSFAHLEWTDGQHVVGSPIAFTWA</sequence>
<gene>
    <name evidence="9" type="ORF">ACJIZ3_025054</name>
</gene>
<dbReference type="Proteomes" id="UP001634393">
    <property type="component" value="Unassembled WGS sequence"/>
</dbReference>
<dbReference type="GO" id="GO:0006508">
    <property type="term" value="P:proteolysis"/>
    <property type="evidence" value="ECO:0007669"/>
    <property type="project" value="UniProtKB-KW"/>
</dbReference>
<name>A0ABD3TW55_9LAMI</name>
<dbReference type="FunFam" id="3.50.30.30:FF:000005">
    <property type="entry name" value="subtilisin-like protease SBT1.5"/>
    <property type="match status" value="1"/>
</dbReference>
<evidence type="ECO:0000313" key="9">
    <source>
        <dbReference type="EMBL" id="KAL3840463.1"/>
    </source>
</evidence>
<dbReference type="CDD" id="cd02120">
    <property type="entry name" value="PA_subtilisin_like"/>
    <property type="match status" value="1"/>
</dbReference>
<reference evidence="9 10" key="1">
    <citation type="submission" date="2024-12" db="EMBL/GenBank/DDBJ databases">
        <title>The unique morphological basis and parallel evolutionary history of personate flowers in Penstemon.</title>
        <authorList>
            <person name="Depatie T.H."/>
            <person name="Wessinger C.A."/>
        </authorList>
    </citation>
    <scope>NUCLEOTIDE SEQUENCE [LARGE SCALE GENOMIC DNA]</scope>
    <source>
        <strain evidence="9">WTNN_2</strain>
        <tissue evidence="9">Leaf</tissue>
    </source>
</reference>
<dbReference type="Gene3D" id="3.40.50.200">
    <property type="entry name" value="Peptidase S8/S53 domain"/>
    <property type="match status" value="4"/>
</dbReference>
<evidence type="ECO:0000313" key="10">
    <source>
        <dbReference type="Proteomes" id="UP001634393"/>
    </source>
</evidence>
<evidence type="ECO:0000256" key="2">
    <source>
        <dbReference type="ARBA" id="ARBA00022670"/>
    </source>
</evidence>
<dbReference type="InterPro" id="IPR045051">
    <property type="entry name" value="SBT"/>
</dbReference>
<keyword evidence="10" id="KW-1185">Reference proteome</keyword>
<dbReference type="InterPro" id="IPR010259">
    <property type="entry name" value="S8pro/Inhibitor_I9"/>
</dbReference>
<organism evidence="9 10">
    <name type="scientific">Penstemon smallii</name>
    <dbReference type="NCBI Taxonomy" id="265156"/>
    <lineage>
        <taxon>Eukaryota</taxon>
        <taxon>Viridiplantae</taxon>
        <taxon>Streptophyta</taxon>
        <taxon>Embryophyta</taxon>
        <taxon>Tracheophyta</taxon>
        <taxon>Spermatophyta</taxon>
        <taxon>Magnoliopsida</taxon>
        <taxon>eudicotyledons</taxon>
        <taxon>Gunneridae</taxon>
        <taxon>Pentapetalae</taxon>
        <taxon>asterids</taxon>
        <taxon>lamiids</taxon>
        <taxon>Lamiales</taxon>
        <taxon>Plantaginaceae</taxon>
        <taxon>Cheloneae</taxon>
        <taxon>Penstemon</taxon>
    </lineage>
</organism>
<dbReference type="GO" id="GO:0008236">
    <property type="term" value="F:serine-type peptidase activity"/>
    <property type="evidence" value="ECO:0007669"/>
    <property type="project" value="UniProtKB-KW"/>
</dbReference>
<keyword evidence="2" id="KW-0645">Protease</keyword>
<dbReference type="SUPFAM" id="SSF52743">
    <property type="entry name" value="Subtilisin-like"/>
    <property type="match status" value="1"/>
</dbReference>
<evidence type="ECO:0000259" key="7">
    <source>
        <dbReference type="Pfam" id="PF02225"/>
    </source>
</evidence>
<accession>A0ABD3TW55</accession>
<proteinExistence type="inferred from homology"/>
<dbReference type="Pfam" id="PF05922">
    <property type="entry name" value="Inhibitor_I9"/>
    <property type="match status" value="1"/>
</dbReference>
<comment type="caution">
    <text evidence="9">The sequence shown here is derived from an EMBL/GenBank/DDBJ whole genome shotgun (WGS) entry which is preliminary data.</text>
</comment>
<dbReference type="AlphaFoldDB" id="A0ABD3TW55"/>
<dbReference type="EMBL" id="JBJXBP010000003">
    <property type="protein sequence ID" value="KAL3840463.1"/>
    <property type="molecule type" value="Genomic_DNA"/>
</dbReference>
<dbReference type="Gene3D" id="3.30.70.80">
    <property type="entry name" value="Peptidase S8 propeptide/proteinase inhibitor I9"/>
    <property type="match status" value="1"/>
</dbReference>
<dbReference type="InterPro" id="IPR036852">
    <property type="entry name" value="Peptidase_S8/S53_dom_sf"/>
</dbReference>
<dbReference type="SUPFAM" id="SSF54897">
    <property type="entry name" value="Protease propeptides/inhibitors"/>
    <property type="match status" value="1"/>
</dbReference>
<comment type="similarity">
    <text evidence="1">Belongs to the peptidase S8 family.</text>
</comment>
<feature type="domain" description="Inhibitor I9" evidence="8">
    <location>
        <begin position="2"/>
        <end position="69"/>
    </location>
</feature>
<dbReference type="PANTHER" id="PTHR10795">
    <property type="entry name" value="PROPROTEIN CONVERTASE SUBTILISIN/KEXIN"/>
    <property type="match status" value="1"/>
</dbReference>
<protein>
    <submittedName>
        <fullName evidence="9">Uncharacterized protein</fullName>
    </submittedName>
</protein>
<evidence type="ECO:0000256" key="3">
    <source>
        <dbReference type="ARBA" id="ARBA00022729"/>
    </source>
</evidence>
<dbReference type="Gene3D" id="3.50.30.30">
    <property type="match status" value="1"/>
</dbReference>